<dbReference type="PROSITE" id="PS51120">
    <property type="entry name" value="LDLRB"/>
    <property type="match status" value="2"/>
</dbReference>
<comment type="similarity">
    <text evidence="2">Belongs to the LDLR family.</text>
</comment>
<evidence type="ECO:0000256" key="6">
    <source>
        <dbReference type="ARBA" id="ARBA00022729"/>
    </source>
</evidence>
<dbReference type="SMART" id="SM00192">
    <property type="entry name" value="LDLa"/>
    <property type="match status" value="8"/>
</dbReference>
<keyword evidence="10 13" id="KW-1015">Disulfide bond</keyword>
<dbReference type="Gene3D" id="2.10.25.10">
    <property type="entry name" value="Laminin"/>
    <property type="match status" value="1"/>
</dbReference>
<feature type="disulfide bond" evidence="14">
    <location>
        <begin position="122"/>
        <end position="140"/>
    </location>
</feature>
<dbReference type="InterPro" id="IPR049883">
    <property type="entry name" value="NOTCH1_EGF-like"/>
</dbReference>
<sequence>MKGNCLLFIGILIVPIISGKYIPCHGDEESHLCLYDARCIPSSKRCDGVIDCDDKTDEEFCEFITCTGDEWFKCHDGECITSSFVCDGQFDCTDRSDESQSCQSSVSLNNKHSHCEEGDFHCHDGLCIPSEWTCDKAHDCLDGSDEFVENCAGSNRPIIGKNASKIENTDVQNRNVSSDTNCEGYLCKNGECILNRWVCDGAYDCADASDEGDVCNEKTIAEIECDPFKGHFYCKDSNECIIASNVCDGHVDCSNAYDEGNFCSEQNANCTDLNCSHDCLKHPENGPTCYCEDGFELHGTSDCHDINECKEYGKCSQICYNTPGSYKCSCKEGYHLVSGSCVPIENSPVLIFSTKDEVRVKNLNNNKYSLAASHLSHSTVGETTHAVGVSFDPLESRVYWSDFELEKERIVSADINGEDKRNVITSGLSVPEDLAVDYIGRNLYFTDGGRKDIVVCHISGAFCSVLLKDGIDKPRAIALHHNKGLLFYSDWGSTPKIVRAGMDGSQPIAIVTESIQWANGVAVDVALDRVFWSDAKYSWIESTKLDGSDRQRVVEDHIIHPFSVGVFGDFIYWSDWHNKVIQSCNKYNGKSHRYIVKESNLVPLGIHISHPLVEKVEHNPCLPKKCSHICLLTPSSGFACACPENMNLGDDKRTCIKKDNHDEFALVLSDGNTLSIMRPHNLGRMVDQKLNFGGISKISSITYNPVDHFLYIGSKASRMIYQVNFRKKIAQEIATGYPNDLAYDIYSNNLYWTDGDTNSIQVKDISSGVSTILISNLNHPVALDILQNKKLLVFSETKGNPTVKVSSLSGTNINELPNLERLMKHPMAITVHDKVTSKSSVTYIFIMDSYKNHIIQYDFDQRKPSILQGKLASPTSILSVGGKILWTEIHGLTLYWKGKNEVKHKSLDSLVNNPHPFLRLASVTPSKLLPKFDKLSAPCRINNGGCSDLCFSGQFSERVCLCPEGKVPLPGNSSLCYSECSDSLFHCGNGECIPHRWKCDGIAECSNKMDESDCPSVVTCEGTNFQCIKSKDCVPKLWVCDGFKDCEDGSDEHQCQKIDCGQHKTLCDDKSTCVLDLWKCDGYPDCLDGSDELRCMSVEDTAFPPTSSNETLDNRIQKDLKGWKELDKHFSGSKYSATTLIDEETSDSSDWVIVLIVVFTILSFVMIIGFILLRWKNCQFDRSQDNDITLRFRNPTFGLDRSSSFKKEKSKPLKEMSVMNQGDNRTFNAYGNPRYDKADSSNNIYSELDSGDMVSGAAITMEENHPDFYSRDDMIYNGAIPHAYEGKNIDEDKVTLL</sequence>
<dbReference type="GO" id="GO:0006898">
    <property type="term" value="P:receptor-mediated endocytosis"/>
    <property type="evidence" value="ECO:0007669"/>
    <property type="project" value="TreeGrafter"/>
</dbReference>
<dbReference type="InterPro" id="IPR002172">
    <property type="entry name" value="LDrepeatLR_classA_rpt"/>
</dbReference>
<dbReference type="CDD" id="cd00112">
    <property type="entry name" value="LDLa"/>
    <property type="match status" value="8"/>
</dbReference>
<feature type="transmembrane region" description="Helical" evidence="16">
    <location>
        <begin position="1151"/>
        <end position="1173"/>
    </location>
</feature>
<dbReference type="InterPro" id="IPR000152">
    <property type="entry name" value="EGF-type_Asp/Asn_hydroxyl_site"/>
</dbReference>
<evidence type="ECO:0000256" key="2">
    <source>
        <dbReference type="ARBA" id="ARBA00009939"/>
    </source>
</evidence>
<dbReference type="InterPro" id="IPR000033">
    <property type="entry name" value="LDLR_classB_rpt"/>
</dbReference>
<dbReference type="InterPro" id="IPR023415">
    <property type="entry name" value="LDLR_class-A_CS"/>
</dbReference>
<feature type="disulfide bond" evidence="14">
    <location>
        <begin position="1080"/>
        <end position="1095"/>
    </location>
</feature>
<dbReference type="Pfam" id="PF14670">
    <property type="entry name" value="FXa_inhibition"/>
    <property type="match status" value="1"/>
</dbReference>
<dbReference type="SUPFAM" id="SSF57184">
    <property type="entry name" value="Growth factor receptor domain"/>
    <property type="match status" value="1"/>
</dbReference>
<feature type="signal peptide" evidence="17">
    <location>
        <begin position="1"/>
        <end position="19"/>
    </location>
</feature>
<comment type="subcellular location">
    <subcellularLocation>
        <location evidence="1">Membrane</location>
        <topology evidence="1">Single-pass type I membrane protein</topology>
    </subcellularLocation>
</comment>
<feature type="domain" description="EGF-like" evidence="18">
    <location>
        <begin position="305"/>
        <end position="342"/>
    </location>
</feature>
<dbReference type="CDD" id="cd00054">
    <property type="entry name" value="EGF_CA"/>
    <property type="match status" value="1"/>
</dbReference>
<dbReference type="GO" id="GO:0042562">
    <property type="term" value="F:hormone binding"/>
    <property type="evidence" value="ECO:0007669"/>
    <property type="project" value="TreeGrafter"/>
</dbReference>
<dbReference type="SUPFAM" id="SSF57424">
    <property type="entry name" value="LDL receptor-like module"/>
    <property type="match status" value="7"/>
</dbReference>
<dbReference type="SMART" id="SM00135">
    <property type="entry name" value="LY"/>
    <property type="match status" value="7"/>
</dbReference>
<comment type="caution">
    <text evidence="13">Lacks conserved residue(s) required for the propagation of feature annotation.</text>
</comment>
<evidence type="ECO:0000259" key="18">
    <source>
        <dbReference type="PROSITE" id="PS50026"/>
    </source>
</evidence>
<dbReference type="GO" id="GO:0005509">
    <property type="term" value="F:calcium ion binding"/>
    <property type="evidence" value="ECO:0007669"/>
    <property type="project" value="InterPro"/>
</dbReference>
<dbReference type="SMART" id="SM00179">
    <property type="entry name" value="EGF_CA"/>
    <property type="match status" value="1"/>
</dbReference>
<dbReference type="FunFam" id="2.120.10.30:FF:000241">
    <property type="entry name" value="Low-density lipoprotein receptor-related protein 6"/>
    <property type="match status" value="1"/>
</dbReference>
<feature type="disulfide bond" evidence="13">
    <location>
        <begin position="309"/>
        <end position="319"/>
    </location>
</feature>
<evidence type="ECO:0000256" key="4">
    <source>
        <dbReference type="ARBA" id="ARBA00022583"/>
    </source>
</evidence>
<dbReference type="SUPFAM" id="SSF63825">
    <property type="entry name" value="YWTD domain"/>
    <property type="match status" value="2"/>
</dbReference>
<keyword evidence="7" id="KW-0677">Repeat</keyword>
<evidence type="ECO:0000256" key="7">
    <source>
        <dbReference type="ARBA" id="ARBA00022737"/>
    </source>
</evidence>
<keyword evidence="12" id="KW-0325">Glycoprotein</keyword>
<keyword evidence="9 16" id="KW-0472">Membrane</keyword>
<dbReference type="GO" id="GO:0016324">
    <property type="term" value="C:apical plasma membrane"/>
    <property type="evidence" value="ECO:0007669"/>
    <property type="project" value="TreeGrafter"/>
</dbReference>
<accession>A0A0K2U831</accession>
<dbReference type="Gene3D" id="4.10.400.10">
    <property type="entry name" value="Low-density Lipoprotein Receptor"/>
    <property type="match status" value="8"/>
</dbReference>
<dbReference type="Pfam" id="PF07645">
    <property type="entry name" value="EGF_CA"/>
    <property type="match status" value="1"/>
</dbReference>
<evidence type="ECO:0000256" key="3">
    <source>
        <dbReference type="ARBA" id="ARBA00022536"/>
    </source>
</evidence>
<evidence type="ECO:0000256" key="13">
    <source>
        <dbReference type="PROSITE-ProRule" id="PRU00076"/>
    </source>
</evidence>
<evidence type="ECO:0000256" key="14">
    <source>
        <dbReference type="PROSITE-ProRule" id="PRU00124"/>
    </source>
</evidence>
<evidence type="ECO:0000256" key="16">
    <source>
        <dbReference type="SAM" id="Phobius"/>
    </source>
</evidence>
<keyword evidence="8 16" id="KW-1133">Transmembrane helix</keyword>
<feature type="disulfide bond" evidence="14">
    <location>
        <begin position="46"/>
        <end position="61"/>
    </location>
</feature>
<feature type="disulfide bond" evidence="14">
    <location>
        <begin position="980"/>
        <end position="992"/>
    </location>
</feature>
<feature type="disulfide bond" evidence="14">
    <location>
        <begin position="987"/>
        <end position="1005"/>
    </location>
</feature>
<dbReference type="PANTHER" id="PTHR22722">
    <property type="entry name" value="LOW-DENSITY LIPOPROTEIN RECEPTOR-RELATED PROTEIN 2-RELATED"/>
    <property type="match status" value="1"/>
</dbReference>
<evidence type="ECO:0000256" key="10">
    <source>
        <dbReference type="ARBA" id="ARBA00023157"/>
    </source>
</evidence>
<keyword evidence="11" id="KW-0675">Receptor</keyword>
<dbReference type="GO" id="GO:0043235">
    <property type="term" value="C:receptor complex"/>
    <property type="evidence" value="ECO:0007669"/>
    <property type="project" value="TreeGrafter"/>
</dbReference>
<keyword evidence="6 17" id="KW-0732">Signal</keyword>
<keyword evidence="4" id="KW-0254">Endocytosis</keyword>
<dbReference type="SUPFAM" id="SSF57196">
    <property type="entry name" value="EGF/Laminin"/>
    <property type="match status" value="2"/>
</dbReference>
<evidence type="ECO:0000256" key="1">
    <source>
        <dbReference type="ARBA" id="ARBA00004479"/>
    </source>
</evidence>
<feature type="chain" id="PRO_5005488459" description="EGF-like domain-containing protein" evidence="17">
    <location>
        <begin position="20"/>
        <end position="1297"/>
    </location>
</feature>
<dbReference type="InterPro" id="IPR018097">
    <property type="entry name" value="EGF_Ca-bd_CS"/>
</dbReference>
<evidence type="ECO:0000256" key="17">
    <source>
        <dbReference type="SAM" id="SignalP"/>
    </source>
</evidence>
<evidence type="ECO:0000256" key="12">
    <source>
        <dbReference type="ARBA" id="ARBA00023180"/>
    </source>
</evidence>
<reference evidence="19" key="1">
    <citation type="submission" date="2014-05" db="EMBL/GenBank/DDBJ databases">
        <authorList>
            <person name="Chronopoulou M."/>
        </authorList>
    </citation>
    <scope>NUCLEOTIDE SEQUENCE</scope>
    <source>
        <tissue evidence="19">Whole organism</tissue>
    </source>
</reference>
<evidence type="ECO:0000256" key="8">
    <source>
        <dbReference type="ARBA" id="ARBA00022989"/>
    </source>
</evidence>
<dbReference type="PROSITE" id="PS00010">
    <property type="entry name" value="ASX_HYDROXYL"/>
    <property type="match status" value="1"/>
</dbReference>
<keyword evidence="3 13" id="KW-0245">EGF-like domain</keyword>
<organism evidence="19">
    <name type="scientific">Lepeophtheirus salmonis</name>
    <name type="common">Salmon louse</name>
    <name type="synonym">Caligus salmonis</name>
    <dbReference type="NCBI Taxonomy" id="72036"/>
    <lineage>
        <taxon>Eukaryota</taxon>
        <taxon>Metazoa</taxon>
        <taxon>Ecdysozoa</taxon>
        <taxon>Arthropoda</taxon>
        <taxon>Crustacea</taxon>
        <taxon>Multicrustacea</taxon>
        <taxon>Hexanauplia</taxon>
        <taxon>Copepoda</taxon>
        <taxon>Siphonostomatoida</taxon>
        <taxon>Caligidae</taxon>
        <taxon>Lepeophtheirus</taxon>
    </lineage>
</organism>
<dbReference type="InterPro" id="IPR009030">
    <property type="entry name" value="Growth_fac_rcpt_cys_sf"/>
</dbReference>
<dbReference type="PRINTS" id="PR00261">
    <property type="entry name" value="LDLRECEPTOR"/>
</dbReference>
<dbReference type="InterPro" id="IPR036055">
    <property type="entry name" value="LDL_receptor-like_sf"/>
</dbReference>
<dbReference type="FunFam" id="2.10.25.10:FF:000009">
    <property type="entry name" value="Low-density lipoprotein receptor isoform 1"/>
    <property type="match status" value="1"/>
</dbReference>
<evidence type="ECO:0000313" key="19">
    <source>
        <dbReference type="EMBL" id="CDW34419.1"/>
    </source>
</evidence>
<dbReference type="PROSITE" id="PS50068">
    <property type="entry name" value="LDLRA_2"/>
    <property type="match status" value="8"/>
</dbReference>
<dbReference type="SMART" id="SM00181">
    <property type="entry name" value="EGF"/>
    <property type="match status" value="4"/>
</dbReference>
<evidence type="ECO:0000256" key="11">
    <source>
        <dbReference type="ARBA" id="ARBA00023170"/>
    </source>
</evidence>
<feature type="disulfide bond" evidence="14">
    <location>
        <begin position="999"/>
        <end position="1014"/>
    </location>
</feature>
<dbReference type="Gene3D" id="2.120.10.30">
    <property type="entry name" value="TolB, C-terminal domain"/>
    <property type="match status" value="2"/>
</dbReference>
<dbReference type="OrthoDB" id="6345916at2759"/>
<evidence type="ECO:0000256" key="15">
    <source>
        <dbReference type="PROSITE-ProRule" id="PRU00461"/>
    </source>
</evidence>
<feature type="repeat" description="LDL-receptor class B" evidence="15">
    <location>
        <begin position="396"/>
        <end position="440"/>
    </location>
</feature>
<keyword evidence="5 16" id="KW-0812">Transmembrane</keyword>
<dbReference type="PROSITE" id="PS01209">
    <property type="entry name" value="LDLRA_1"/>
    <property type="match status" value="4"/>
</dbReference>
<dbReference type="InterPro" id="IPR051221">
    <property type="entry name" value="LDLR-related"/>
</dbReference>
<dbReference type="PROSITE" id="PS01187">
    <property type="entry name" value="EGF_CA"/>
    <property type="match status" value="1"/>
</dbReference>
<proteinExistence type="inferred from homology"/>
<evidence type="ECO:0000256" key="5">
    <source>
        <dbReference type="ARBA" id="ARBA00022692"/>
    </source>
</evidence>
<feature type="disulfide bond" evidence="14">
    <location>
        <begin position="187"/>
        <end position="205"/>
    </location>
</feature>
<name>A0A0K2U831_LEPSM</name>
<feature type="disulfide bond" evidence="14">
    <location>
        <begin position="115"/>
        <end position="127"/>
    </location>
</feature>
<dbReference type="FunFam" id="4.10.400.10:FF:000002">
    <property type="entry name" value="Low-density lipoprotein receptor-related protein 1"/>
    <property type="match status" value="1"/>
</dbReference>
<evidence type="ECO:0000256" key="9">
    <source>
        <dbReference type="ARBA" id="ARBA00023136"/>
    </source>
</evidence>
<dbReference type="PROSITE" id="PS01186">
    <property type="entry name" value="EGF_2"/>
    <property type="match status" value="1"/>
</dbReference>
<dbReference type="Pfam" id="PF00058">
    <property type="entry name" value="Ldl_recept_b"/>
    <property type="match status" value="2"/>
</dbReference>
<dbReference type="PANTHER" id="PTHR22722:SF14">
    <property type="entry name" value="MEGALIN, ISOFORM A"/>
    <property type="match status" value="1"/>
</dbReference>
<dbReference type="PROSITE" id="PS50026">
    <property type="entry name" value="EGF_3"/>
    <property type="match status" value="1"/>
</dbReference>
<protein>
    <recommendedName>
        <fullName evidence="18">EGF-like domain-containing protein</fullName>
    </recommendedName>
</protein>
<feature type="disulfide bond" evidence="14">
    <location>
        <begin position="74"/>
        <end position="92"/>
    </location>
</feature>
<feature type="disulfide bond" evidence="14">
    <location>
        <begin position="1040"/>
        <end position="1055"/>
    </location>
</feature>
<feature type="repeat" description="LDL-receptor class B" evidence="15">
    <location>
        <begin position="528"/>
        <end position="570"/>
    </location>
</feature>
<dbReference type="EMBL" id="HACA01017058">
    <property type="protein sequence ID" value="CDW34419.1"/>
    <property type="molecule type" value="Transcribed_RNA"/>
</dbReference>
<dbReference type="InterPro" id="IPR000742">
    <property type="entry name" value="EGF"/>
</dbReference>
<dbReference type="InterPro" id="IPR001881">
    <property type="entry name" value="EGF-like_Ca-bd_dom"/>
</dbReference>
<dbReference type="Pfam" id="PF00057">
    <property type="entry name" value="Ldl_recept_a"/>
    <property type="match status" value="6"/>
</dbReference>
<dbReference type="InterPro" id="IPR011042">
    <property type="entry name" value="6-blade_b-propeller_TolB-like"/>
</dbReference>